<dbReference type="SUPFAM" id="SSF56925">
    <property type="entry name" value="OMPA-like"/>
    <property type="match status" value="1"/>
</dbReference>
<comment type="caution">
    <text evidence="2">The sequence shown here is derived from an EMBL/GenBank/DDBJ whole genome shotgun (WGS) entry which is preliminary data.</text>
</comment>
<gene>
    <name evidence="2" type="ORF">EHT87_04275</name>
</gene>
<protein>
    <recommendedName>
        <fullName evidence="4">Outer membrane protein beta-barrel domain-containing protein</fullName>
    </recommendedName>
</protein>
<feature type="chain" id="PRO_5018151888" description="Outer membrane protein beta-barrel domain-containing protein" evidence="1">
    <location>
        <begin position="20"/>
        <end position="378"/>
    </location>
</feature>
<dbReference type="InterPro" id="IPR011250">
    <property type="entry name" value="OMP/PagP_B-barrel"/>
</dbReference>
<feature type="signal peptide" evidence="1">
    <location>
        <begin position="1"/>
        <end position="19"/>
    </location>
</feature>
<evidence type="ECO:0000313" key="2">
    <source>
        <dbReference type="EMBL" id="RRB17511.1"/>
    </source>
</evidence>
<proteinExistence type="predicted"/>
<dbReference type="AlphaFoldDB" id="A0A3P1CW14"/>
<dbReference type="Proteomes" id="UP000274271">
    <property type="component" value="Unassembled WGS sequence"/>
</dbReference>
<dbReference type="RefSeq" id="WP_124904194.1">
    <property type="nucleotide sequence ID" value="NZ_RQJP01000001.1"/>
</dbReference>
<accession>A0A3P1CW14</accession>
<sequence>MKKALLLACLCALSPLVQAQTEKGRGIWTGSAQFDHTSQKNGLNQNRNVYRTTKSSFSFSRGVFFKDQWLAGGGLSIGMETARLSTPNSPQLPGFRFSNFNSSLNGFVRRYWGKEKWRVLLGGGLSLSYGRGDFEGESTSSPDRNTLTATPVAQIGANYFLTDRIGLEASAISSSFPFAFSGFGLGLVILTGGSKENTTGVYEAPQTAKGRWVMGGTFTLNTQGEKLNRPGASEVRLNTLALSPSIGWFIKKNLQLGVLVPLSIVWNKEGSVVGYGISPYLKKYVSDNRLRPFVEGNLSYTSIRSKSEGASTSVQQTAGISASAGLAYLLGDRFIVEATVGNAYFIRNFYPKATSQSSWSTGASATLQPRLTVTYVFD</sequence>
<keyword evidence="1" id="KW-0732">Signal</keyword>
<evidence type="ECO:0008006" key="4">
    <source>
        <dbReference type="Google" id="ProtNLM"/>
    </source>
</evidence>
<name>A0A3P1CW14_9BACT</name>
<evidence type="ECO:0000313" key="3">
    <source>
        <dbReference type="Proteomes" id="UP000274271"/>
    </source>
</evidence>
<dbReference type="OrthoDB" id="924261at2"/>
<dbReference type="EMBL" id="RQJP01000001">
    <property type="protein sequence ID" value="RRB17511.1"/>
    <property type="molecule type" value="Genomic_DNA"/>
</dbReference>
<organism evidence="2 3">
    <name type="scientific">Larkinella knui</name>
    <dbReference type="NCBI Taxonomy" id="2025310"/>
    <lineage>
        <taxon>Bacteria</taxon>
        <taxon>Pseudomonadati</taxon>
        <taxon>Bacteroidota</taxon>
        <taxon>Cytophagia</taxon>
        <taxon>Cytophagales</taxon>
        <taxon>Spirosomataceae</taxon>
        <taxon>Larkinella</taxon>
    </lineage>
</organism>
<reference evidence="2 3" key="1">
    <citation type="submission" date="2018-11" db="EMBL/GenBank/DDBJ databases">
        <authorList>
            <person name="Zhou Z."/>
            <person name="Wang G."/>
        </authorList>
    </citation>
    <scope>NUCLEOTIDE SEQUENCE [LARGE SCALE GENOMIC DNA]</scope>
    <source>
        <strain evidence="2 3">KCTC42998</strain>
    </source>
</reference>
<keyword evidence="3" id="KW-1185">Reference proteome</keyword>
<evidence type="ECO:0000256" key="1">
    <source>
        <dbReference type="SAM" id="SignalP"/>
    </source>
</evidence>